<comment type="caution">
    <text evidence="6">The sequence shown here is derived from an EMBL/GenBank/DDBJ whole genome shotgun (WGS) entry which is preliminary data.</text>
</comment>
<accession>A0A0N1FGE7</accession>
<dbReference type="InterPro" id="IPR036388">
    <property type="entry name" value="WH-like_DNA-bd_sf"/>
</dbReference>
<evidence type="ECO:0000256" key="4">
    <source>
        <dbReference type="NCBIfam" id="TIGR02018"/>
    </source>
</evidence>
<dbReference type="PRINTS" id="PR00035">
    <property type="entry name" value="HTHGNTR"/>
</dbReference>
<dbReference type="SUPFAM" id="SSF46785">
    <property type="entry name" value="Winged helix' DNA-binding domain"/>
    <property type="match status" value="1"/>
</dbReference>
<dbReference type="InterPro" id="IPR036390">
    <property type="entry name" value="WH_DNA-bd_sf"/>
</dbReference>
<dbReference type="GO" id="GO:0045892">
    <property type="term" value="P:negative regulation of DNA-templated transcription"/>
    <property type="evidence" value="ECO:0007669"/>
    <property type="project" value="UniProtKB-UniRule"/>
</dbReference>
<dbReference type="RefSeq" id="WP_210166441.1">
    <property type="nucleotide sequence ID" value="NZ_LGSZ01000025.1"/>
</dbReference>
<dbReference type="InterPro" id="IPR028978">
    <property type="entry name" value="Chorismate_lyase_/UTRA_dom_sf"/>
</dbReference>
<protein>
    <recommendedName>
        <fullName evidence="4">Histidine utilization repressor</fullName>
    </recommendedName>
</protein>
<dbReference type="Pfam" id="PF07702">
    <property type="entry name" value="UTRA"/>
    <property type="match status" value="1"/>
</dbReference>
<dbReference type="SMART" id="SM00345">
    <property type="entry name" value="HTH_GNTR"/>
    <property type="match status" value="1"/>
</dbReference>
<keyword evidence="3" id="KW-0804">Transcription</keyword>
<dbReference type="PROSITE" id="PS50949">
    <property type="entry name" value="HTH_GNTR"/>
    <property type="match status" value="1"/>
</dbReference>
<dbReference type="Gene3D" id="1.10.10.10">
    <property type="entry name" value="Winged helix-like DNA-binding domain superfamily/Winged helix DNA-binding domain"/>
    <property type="match status" value="1"/>
</dbReference>
<evidence type="ECO:0000256" key="3">
    <source>
        <dbReference type="ARBA" id="ARBA00023163"/>
    </source>
</evidence>
<dbReference type="AlphaFoldDB" id="A0A0N1FGE7"/>
<keyword evidence="7" id="KW-1185">Reference proteome</keyword>
<dbReference type="EMBL" id="LGSZ01000025">
    <property type="protein sequence ID" value="KPH82013.1"/>
    <property type="molecule type" value="Genomic_DNA"/>
</dbReference>
<gene>
    <name evidence="6" type="ORF">AE618_05695</name>
</gene>
<dbReference type="GO" id="GO:0003677">
    <property type="term" value="F:DNA binding"/>
    <property type="evidence" value="ECO:0007669"/>
    <property type="project" value="UniProtKB-UniRule"/>
</dbReference>
<evidence type="ECO:0000313" key="7">
    <source>
        <dbReference type="Proteomes" id="UP000037822"/>
    </source>
</evidence>
<organism evidence="6 7">
    <name type="scientific">Bosea vaviloviae</name>
    <dbReference type="NCBI Taxonomy" id="1526658"/>
    <lineage>
        <taxon>Bacteria</taxon>
        <taxon>Pseudomonadati</taxon>
        <taxon>Pseudomonadota</taxon>
        <taxon>Alphaproteobacteria</taxon>
        <taxon>Hyphomicrobiales</taxon>
        <taxon>Boseaceae</taxon>
        <taxon>Bosea</taxon>
    </lineage>
</organism>
<dbReference type="NCBIfam" id="TIGR02018">
    <property type="entry name" value="his_ut_repres"/>
    <property type="match status" value="1"/>
</dbReference>
<dbReference type="CDD" id="cd07377">
    <property type="entry name" value="WHTH_GntR"/>
    <property type="match status" value="1"/>
</dbReference>
<dbReference type="Pfam" id="PF00392">
    <property type="entry name" value="GntR"/>
    <property type="match status" value="1"/>
</dbReference>
<dbReference type="PANTHER" id="PTHR44846:SF16">
    <property type="entry name" value="TRANSCRIPTIONAL REGULATOR PHNF-RELATED"/>
    <property type="match status" value="1"/>
</dbReference>
<reference evidence="6 7" key="1">
    <citation type="submission" date="2015-07" db="EMBL/GenBank/DDBJ databases">
        <title>Whole genome sequencing of Bosea vaviloviae isolated from cave pool.</title>
        <authorList>
            <person name="Tan N.E.H."/>
            <person name="Lee Y.P."/>
            <person name="Gan H.M."/>
            <person name="Barton H."/>
            <person name="Savka M.A."/>
        </authorList>
    </citation>
    <scope>NUCLEOTIDE SEQUENCE [LARGE SCALE GENOMIC DNA]</scope>
    <source>
        <strain evidence="6 7">SD260</strain>
    </source>
</reference>
<dbReference type="InterPro" id="IPR010248">
    <property type="entry name" value="His_ut_repres"/>
</dbReference>
<feature type="domain" description="HTH gntR-type" evidence="5">
    <location>
        <begin position="15"/>
        <end position="83"/>
    </location>
</feature>
<dbReference type="SUPFAM" id="SSF64288">
    <property type="entry name" value="Chorismate lyase-like"/>
    <property type="match status" value="1"/>
</dbReference>
<dbReference type="Proteomes" id="UP000037822">
    <property type="component" value="Unassembled WGS sequence"/>
</dbReference>
<name>A0A0N1FGE7_9HYPH</name>
<dbReference type="GO" id="GO:0003700">
    <property type="term" value="F:DNA-binding transcription factor activity"/>
    <property type="evidence" value="ECO:0007669"/>
    <property type="project" value="UniProtKB-UniRule"/>
</dbReference>
<evidence type="ECO:0000256" key="2">
    <source>
        <dbReference type="ARBA" id="ARBA00023125"/>
    </source>
</evidence>
<evidence type="ECO:0000313" key="6">
    <source>
        <dbReference type="EMBL" id="KPH82013.1"/>
    </source>
</evidence>
<dbReference type="Gene3D" id="3.40.1410.10">
    <property type="entry name" value="Chorismate lyase-like"/>
    <property type="match status" value="1"/>
</dbReference>
<sequence>MTQTRLDAVRLDGAGPIYDQIRRAVRDLILAGTWPPGTSVPPEHALMEQLGASRMTVHRALVQLAREGLITRRRRSGTIVASPPASHAMLDILSIPEEVERLGQRYDYEVLSREDGRPSAELALRFGLKRGEKVAHLVTLHRADGKAHVLEERVIHLATVPAAAAEDFSKTPPGDWLLGNSLWSQAEHAISAVPAEPDDAQLLDIGAGEPCLLIERRTWNQGSPVTAVRLLYPGSRHRFVGRFGPYGQV</sequence>
<evidence type="ECO:0000256" key="1">
    <source>
        <dbReference type="ARBA" id="ARBA00023015"/>
    </source>
</evidence>
<dbReference type="InterPro" id="IPR011663">
    <property type="entry name" value="UTRA"/>
</dbReference>
<dbReference type="PATRIC" id="fig|1526658.3.peg.5532"/>
<dbReference type="GO" id="GO:0006547">
    <property type="term" value="P:L-histidine metabolic process"/>
    <property type="evidence" value="ECO:0007669"/>
    <property type="project" value="UniProtKB-UniRule"/>
</dbReference>
<dbReference type="PANTHER" id="PTHR44846">
    <property type="entry name" value="MANNOSYL-D-GLYCERATE TRANSPORT/METABOLISM SYSTEM REPRESSOR MNGR-RELATED"/>
    <property type="match status" value="1"/>
</dbReference>
<keyword evidence="2" id="KW-0238">DNA-binding</keyword>
<proteinExistence type="predicted"/>
<evidence type="ECO:0000259" key="5">
    <source>
        <dbReference type="PROSITE" id="PS50949"/>
    </source>
</evidence>
<dbReference type="InterPro" id="IPR000524">
    <property type="entry name" value="Tscrpt_reg_HTH_GntR"/>
</dbReference>
<dbReference type="InterPro" id="IPR050679">
    <property type="entry name" value="Bact_HTH_transcr_reg"/>
</dbReference>
<keyword evidence="1" id="KW-0805">Transcription regulation</keyword>
<dbReference type="SMART" id="SM00866">
    <property type="entry name" value="UTRA"/>
    <property type="match status" value="1"/>
</dbReference>